<keyword evidence="8" id="KW-0007">Acetylation</keyword>
<evidence type="ECO:0000256" key="5">
    <source>
        <dbReference type="ARBA" id="ARBA00022490"/>
    </source>
</evidence>
<keyword evidence="11" id="KW-0446">Lipid-binding</keyword>
<dbReference type="GO" id="GO:0006869">
    <property type="term" value="P:lipid transport"/>
    <property type="evidence" value="ECO:0007669"/>
    <property type="project" value="UniProtKB-KW"/>
</dbReference>
<keyword evidence="9" id="KW-0445">Lipid transport</keyword>
<accession>A0A6P7T6J7</accession>
<dbReference type="InterPro" id="IPR002913">
    <property type="entry name" value="START_lipid-bd_dom"/>
</dbReference>
<dbReference type="InterPro" id="IPR023393">
    <property type="entry name" value="START-like_dom_sf"/>
</dbReference>
<organism evidence="19 20">
    <name type="scientific">Octopus sinensis</name>
    <name type="common">East Asian common octopus</name>
    <dbReference type="NCBI Taxonomy" id="2607531"/>
    <lineage>
        <taxon>Eukaryota</taxon>
        <taxon>Metazoa</taxon>
        <taxon>Spiralia</taxon>
        <taxon>Lophotrochozoa</taxon>
        <taxon>Mollusca</taxon>
        <taxon>Cephalopoda</taxon>
        <taxon>Coleoidea</taxon>
        <taxon>Octopodiformes</taxon>
        <taxon>Octopoda</taxon>
        <taxon>Incirrata</taxon>
        <taxon>Octopodidae</taxon>
        <taxon>Octopus</taxon>
    </lineage>
</organism>
<evidence type="ECO:0000256" key="10">
    <source>
        <dbReference type="ARBA" id="ARBA00023069"/>
    </source>
</evidence>
<evidence type="ECO:0000256" key="9">
    <source>
        <dbReference type="ARBA" id="ARBA00023055"/>
    </source>
</evidence>
<dbReference type="Proteomes" id="UP000515154">
    <property type="component" value="Linkage group LG16"/>
</dbReference>
<dbReference type="InterPro" id="IPR051213">
    <property type="entry name" value="START_lipid_transfer"/>
</dbReference>
<dbReference type="KEGG" id="osn:115220530"/>
<evidence type="ECO:0000313" key="20">
    <source>
        <dbReference type="RefSeq" id="XP_029646533.2"/>
    </source>
</evidence>
<evidence type="ECO:0000256" key="2">
    <source>
        <dbReference type="ARBA" id="ARBA00004370"/>
    </source>
</evidence>
<evidence type="ECO:0000256" key="17">
    <source>
        <dbReference type="SAM" id="SignalP"/>
    </source>
</evidence>
<evidence type="ECO:0000256" key="8">
    <source>
        <dbReference type="ARBA" id="ARBA00022990"/>
    </source>
</evidence>
<evidence type="ECO:0000313" key="19">
    <source>
        <dbReference type="Proteomes" id="UP000515154"/>
    </source>
</evidence>
<dbReference type="RefSeq" id="XP_029646533.2">
    <property type="nucleotide sequence ID" value="XM_029790673.2"/>
</dbReference>
<evidence type="ECO:0000256" key="16">
    <source>
        <dbReference type="ARBA" id="ARBA00080073"/>
    </source>
</evidence>
<evidence type="ECO:0000259" key="18">
    <source>
        <dbReference type="PROSITE" id="PS50848"/>
    </source>
</evidence>
<keyword evidence="13" id="KW-0966">Cell projection</keyword>
<keyword evidence="5" id="KW-0963">Cytoplasm</keyword>
<evidence type="ECO:0000256" key="14">
    <source>
        <dbReference type="ARBA" id="ARBA00070345"/>
    </source>
</evidence>
<keyword evidence="19" id="KW-1185">Reference proteome</keyword>
<feature type="domain" description="START" evidence="18">
    <location>
        <begin position="1"/>
        <end position="166"/>
    </location>
</feature>
<evidence type="ECO:0000256" key="15">
    <source>
        <dbReference type="ARBA" id="ARBA00076937"/>
    </source>
</evidence>
<feature type="signal peptide" evidence="17">
    <location>
        <begin position="1"/>
        <end position="16"/>
    </location>
</feature>
<evidence type="ECO:0000256" key="12">
    <source>
        <dbReference type="ARBA" id="ARBA00023136"/>
    </source>
</evidence>
<keyword evidence="6" id="KW-0597">Phosphoprotein</keyword>
<dbReference type="Pfam" id="PF01852">
    <property type="entry name" value="START"/>
    <property type="match status" value="1"/>
</dbReference>
<protein>
    <recommendedName>
        <fullName evidence="14">START domain-containing protein 10</fullName>
    </recommendedName>
    <alternativeName>
        <fullName evidence="15">PCTP-like protein</fullName>
    </alternativeName>
    <alternativeName>
        <fullName evidence="16">StAR-related lipid transfer protein 10</fullName>
    </alternativeName>
</protein>
<name>A0A6P7T6J7_9MOLL</name>
<dbReference type="GO" id="GO:0005829">
    <property type="term" value="C:cytosol"/>
    <property type="evidence" value="ECO:0007669"/>
    <property type="project" value="UniProtKB-ARBA"/>
</dbReference>
<dbReference type="GO" id="GO:0008289">
    <property type="term" value="F:lipid binding"/>
    <property type="evidence" value="ECO:0007669"/>
    <property type="project" value="UniProtKB-KW"/>
</dbReference>
<dbReference type="GO" id="GO:0016020">
    <property type="term" value="C:membrane"/>
    <property type="evidence" value="ECO:0007669"/>
    <property type="project" value="UniProtKB-SubCell"/>
</dbReference>
<keyword evidence="10" id="KW-0969">Cilium</keyword>
<dbReference type="GO" id="GO:0031514">
    <property type="term" value="C:motile cilium"/>
    <property type="evidence" value="ECO:0007669"/>
    <property type="project" value="UniProtKB-SubCell"/>
</dbReference>
<gene>
    <name evidence="20" type="primary">LOC115220530</name>
</gene>
<dbReference type="FunFam" id="3.30.530.20:FF:000008">
    <property type="entry name" value="START domain containing 10"/>
    <property type="match status" value="1"/>
</dbReference>
<evidence type="ECO:0000256" key="3">
    <source>
        <dbReference type="ARBA" id="ARBA00004496"/>
    </source>
</evidence>
<comment type="subcellular location">
    <subcellularLocation>
        <location evidence="1">Cell projection</location>
        <location evidence="1">Cilium</location>
        <location evidence="1">Flagellum</location>
    </subcellularLocation>
    <subcellularLocation>
        <location evidence="3">Cytoplasm</location>
    </subcellularLocation>
    <subcellularLocation>
        <location evidence="2">Membrane</location>
    </subcellularLocation>
</comment>
<dbReference type="SMART" id="SM00234">
    <property type="entry name" value="START"/>
    <property type="match status" value="1"/>
</dbReference>
<evidence type="ECO:0000256" key="7">
    <source>
        <dbReference type="ARBA" id="ARBA00022846"/>
    </source>
</evidence>
<evidence type="ECO:0000256" key="6">
    <source>
        <dbReference type="ARBA" id="ARBA00022553"/>
    </source>
</evidence>
<keyword evidence="4" id="KW-0813">Transport</keyword>
<dbReference type="SUPFAM" id="SSF55961">
    <property type="entry name" value="Bet v1-like"/>
    <property type="match status" value="1"/>
</dbReference>
<reference evidence="20" key="1">
    <citation type="submission" date="2025-08" db="UniProtKB">
        <authorList>
            <consortium name="RefSeq"/>
        </authorList>
    </citation>
    <scope>IDENTIFICATION</scope>
</reference>
<dbReference type="PANTHER" id="PTHR19308:SF14">
    <property type="entry name" value="START DOMAIN-CONTAINING PROTEIN"/>
    <property type="match status" value="1"/>
</dbReference>
<keyword evidence="12" id="KW-0472">Membrane</keyword>
<evidence type="ECO:0000256" key="11">
    <source>
        <dbReference type="ARBA" id="ARBA00023121"/>
    </source>
</evidence>
<feature type="chain" id="PRO_5028839500" description="START domain-containing protein 10" evidence="17">
    <location>
        <begin position="17"/>
        <end position="221"/>
    </location>
</feature>
<keyword evidence="7" id="KW-0282">Flagellum</keyword>
<dbReference type="AlphaFoldDB" id="A0A6P7T6J7"/>
<sequence length="221" mass="25807">MITFFVFFLFLQVRSTFDVAGSVLYDVIHDPHYRKVWDRAMIDAYDICALNPNNDIGYYAIRCPSPLKNRDFVTLRSWLATSTEYYIMNHSVNHIQCPPYKDYIRAISFLTGYVIVPKDKSSCVLTYVSQSDPRGRLPSWVVNKATQILAPKVVSRMKQACKNYVAWKEQNQPLYRPWIYPEQCTLTRLNLLHIKSLQMKDSQEVLDESNLSEVDFLDDDL</sequence>
<dbReference type="PANTHER" id="PTHR19308">
    <property type="entry name" value="PHOSPHATIDYLCHOLINE TRANSFER PROTEIN"/>
    <property type="match status" value="1"/>
</dbReference>
<keyword evidence="17" id="KW-0732">Signal</keyword>
<evidence type="ECO:0000256" key="4">
    <source>
        <dbReference type="ARBA" id="ARBA00022448"/>
    </source>
</evidence>
<evidence type="ECO:0000256" key="1">
    <source>
        <dbReference type="ARBA" id="ARBA00004230"/>
    </source>
</evidence>
<proteinExistence type="predicted"/>
<dbReference type="Gene3D" id="3.30.530.20">
    <property type="match status" value="1"/>
</dbReference>
<evidence type="ECO:0000256" key="13">
    <source>
        <dbReference type="ARBA" id="ARBA00023273"/>
    </source>
</evidence>
<dbReference type="PROSITE" id="PS50848">
    <property type="entry name" value="START"/>
    <property type="match status" value="1"/>
</dbReference>